<dbReference type="PANTHER" id="PTHR48111:SF1">
    <property type="entry name" value="TWO-COMPONENT RESPONSE REGULATOR ORR33"/>
    <property type="match status" value="1"/>
</dbReference>
<dbReference type="InterPro" id="IPR001867">
    <property type="entry name" value="OmpR/PhoB-type_DNA-bd"/>
</dbReference>
<evidence type="ECO:0000256" key="3">
    <source>
        <dbReference type="ARBA" id="ARBA00023015"/>
    </source>
</evidence>
<feature type="DNA-binding region" description="OmpR/PhoB-type" evidence="7">
    <location>
        <begin position="130"/>
        <end position="228"/>
    </location>
</feature>
<dbReference type="GO" id="GO:0000156">
    <property type="term" value="F:phosphorelay response regulator activity"/>
    <property type="evidence" value="ECO:0007669"/>
    <property type="project" value="TreeGrafter"/>
</dbReference>
<evidence type="ECO:0000313" key="11">
    <source>
        <dbReference type="Proteomes" id="UP000584867"/>
    </source>
</evidence>
<evidence type="ECO:0000259" key="8">
    <source>
        <dbReference type="PROSITE" id="PS50110"/>
    </source>
</evidence>
<evidence type="ECO:0000256" key="1">
    <source>
        <dbReference type="ARBA" id="ARBA00022553"/>
    </source>
</evidence>
<dbReference type="GO" id="GO:0032993">
    <property type="term" value="C:protein-DNA complex"/>
    <property type="evidence" value="ECO:0007669"/>
    <property type="project" value="TreeGrafter"/>
</dbReference>
<feature type="domain" description="Response regulatory" evidence="8">
    <location>
        <begin position="8"/>
        <end position="122"/>
    </location>
</feature>
<reference evidence="10 11" key="1">
    <citation type="submission" date="2020-08" db="EMBL/GenBank/DDBJ databases">
        <title>Genomic Encyclopedia of Type Strains, Phase IV (KMG-V): Genome sequencing to study the core and pangenomes of soil and plant-associated prokaryotes.</title>
        <authorList>
            <person name="Whitman W."/>
        </authorList>
    </citation>
    <scope>NUCLEOTIDE SEQUENCE [LARGE SCALE GENOMIC DNA]</scope>
    <source>
        <strain evidence="10 11">X5P3</strain>
    </source>
</reference>
<proteinExistence type="predicted"/>
<keyword evidence="1 6" id="KW-0597">Phosphoprotein</keyword>
<dbReference type="InterPro" id="IPR001789">
    <property type="entry name" value="Sig_transdc_resp-reg_receiver"/>
</dbReference>
<sequence length="240" mass="26421">MEAAGPFRILVVEDDPRMLDVLRRGLWEHGHTVMTASDGVEGLTLAQTYEYDVVLLDVGLPLRNGYEVAASLRAQQNHAVVLMLTAYDMEDDIIRGLDLGADDYMTKPFSFPELLARIGSITRRRPSAPSGFLKSGELVLDKLKRTISLAGVPLSLTPTEFLLLERLMEEPGIVVARKQLIEKVWGTDAEVSPGALDTFINSLRGKLNHAEQRNLIGTVRGTGYFLSNETSAVPEKGTNE</sequence>
<dbReference type="Gene3D" id="1.10.10.10">
    <property type="entry name" value="Winged helix-like DNA-binding domain superfamily/Winged helix DNA-binding domain"/>
    <property type="match status" value="1"/>
</dbReference>
<dbReference type="Proteomes" id="UP000584867">
    <property type="component" value="Unassembled WGS sequence"/>
</dbReference>
<dbReference type="SMART" id="SM00448">
    <property type="entry name" value="REC"/>
    <property type="match status" value="1"/>
</dbReference>
<dbReference type="GO" id="GO:0005829">
    <property type="term" value="C:cytosol"/>
    <property type="evidence" value="ECO:0007669"/>
    <property type="project" value="TreeGrafter"/>
</dbReference>
<dbReference type="CDD" id="cd00383">
    <property type="entry name" value="trans_reg_C"/>
    <property type="match status" value="1"/>
</dbReference>
<evidence type="ECO:0000259" key="9">
    <source>
        <dbReference type="PROSITE" id="PS51755"/>
    </source>
</evidence>
<accession>A0A7W8EAH3</accession>
<dbReference type="PROSITE" id="PS51755">
    <property type="entry name" value="OMPR_PHOB"/>
    <property type="match status" value="1"/>
</dbReference>
<dbReference type="SMART" id="SM00862">
    <property type="entry name" value="Trans_reg_C"/>
    <property type="match status" value="1"/>
</dbReference>
<evidence type="ECO:0000313" key="10">
    <source>
        <dbReference type="EMBL" id="MBB5063470.1"/>
    </source>
</evidence>
<dbReference type="Pfam" id="PF00486">
    <property type="entry name" value="Trans_reg_C"/>
    <property type="match status" value="1"/>
</dbReference>
<comment type="caution">
    <text evidence="10">The sequence shown here is derived from an EMBL/GenBank/DDBJ whole genome shotgun (WGS) entry which is preliminary data.</text>
</comment>
<keyword evidence="2" id="KW-0902">Two-component regulatory system</keyword>
<dbReference type="GO" id="GO:0000976">
    <property type="term" value="F:transcription cis-regulatory region binding"/>
    <property type="evidence" value="ECO:0007669"/>
    <property type="project" value="TreeGrafter"/>
</dbReference>
<dbReference type="RefSeq" id="WP_184254663.1">
    <property type="nucleotide sequence ID" value="NZ_JACHIO010000006.1"/>
</dbReference>
<dbReference type="GO" id="GO:0006355">
    <property type="term" value="P:regulation of DNA-templated transcription"/>
    <property type="evidence" value="ECO:0007669"/>
    <property type="project" value="InterPro"/>
</dbReference>
<evidence type="ECO:0000256" key="6">
    <source>
        <dbReference type="PROSITE-ProRule" id="PRU00169"/>
    </source>
</evidence>
<dbReference type="PROSITE" id="PS50110">
    <property type="entry name" value="RESPONSE_REGULATORY"/>
    <property type="match status" value="1"/>
</dbReference>
<evidence type="ECO:0000256" key="2">
    <source>
        <dbReference type="ARBA" id="ARBA00023012"/>
    </source>
</evidence>
<dbReference type="InterPro" id="IPR039420">
    <property type="entry name" value="WalR-like"/>
</dbReference>
<feature type="domain" description="OmpR/PhoB-type" evidence="9">
    <location>
        <begin position="130"/>
        <end position="228"/>
    </location>
</feature>
<evidence type="ECO:0000256" key="5">
    <source>
        <dbReference type="ARBA" id="ARBA00023163"/>
    </source>
</evidence>
<dbReference type="InterPro" id="IPR036388">
    <property type="entry name" value="WH-like_DNA-bd_sf"/>
</dbReference>
<evidence type="ECO:0000256" key="7">
    <source>
        <dbReference type="PROSITE-ProRule" id="PRU01091"/>
    </source>
</evidence>
<gene>
    <name evidence="10" type="ORF">HDF15_001812</name>
</gene>
<feature type="modified residue" description="4-aspartylphosphate" evidence="6">
    <location>
        <position position="57"/>
    </location>
</feature>
<dbReference type="InterPro" id="IPR011006">
    <property type="entry name" value="CheY-like_superfamily"/>
</dbReference>
<protein>
    <submittedName>
        <fullName evidence="10">DNA-binding response OmpR family regulator</fullName>
    </submittedName>
</protein>
<dbReference type="Pfam" id="PF00072">
    <property type="entry name" value="Response_reg"/>
    <property type="match status" value="1"/>
</dbReference>
<dbReference type="Gene3D" id="6.10.250.690">
    <property type="match status" value="1"/>
</dbReference>
<keyword evidence="4 7" id="KW-0238">DNA-binding</keyword>
<keyword evidence="3" id="KW-0805">Transcription regulation</keyword>
<organism evidence="10 11">
    <name type="scientific">Granulicella mallensis</name>
    <dbReference type="NCBI Taxonomy" id="940614"/>
    <lineage>
        <taxon>Bacteria</taxon>
        <taxon>Pseudomonadati</taxon>
        <taxon>Acidobacteriota</taxon>
        <taxon>Terriglobia</taxon>
        <taxon>Terriglobales</taxon>
        <taxon>Acidobacteriaceae</taxon>
        <taxon>Granulicella</taxon>
    </lineage>
</organism>
<dbReference type="AlphaFoldDB" id="A0A7W8EAH3"/>
<name>A0A7W8EAH3_9BACT</name>
<dbReference type="EMBL" id="JACHIO010000006">
    <property type="protein sequence ID" value="MBB5063470.1"/>
    <property type="molecule type" value="Genomic_DNA"/>
</dbReference>
<dbReference type="SUPFAM" id="SSF52172">
    <property type="entry name" value="CheY-like"/>
    <property type="match status" value="1"/>
</dbReference>
<evidence type="ECO:0000256" key="4">
    <source>
        <dbReference type="ARBA" id="ARBA00023125"/>
    </source>
</evidence>
<dbReference type="PANTHER" id="PTHR48111">
    <property type="entry name" value="REGULATOR OF RPOS"/>
    <property type="match status" value="1"/>
</dbReference>
<keyword evidence="5" id="KW-0804">Transcription</keyword>
<dbReference type="Gene3D" id="3.40.50.2300">
    <property type="match status" value="1"/>
</dbReference>